<comment type="caution">
    <text evidence="1">The sequence shown here is derived from an EMBL/GenBank/DDBJ whole genome shotgun (WGS) entry which is preliminary data.</text>
</comment>
<keyword evidence="2" id="KW-1185">Reference proteome</keyword>
<gene>
    <name evidence="1" type="ORF">HW555_009775</name>
</gene>
<dbReference type="Gene3D" id="3.30.60.30">
    <property type="match status" value="1"/>
</dbReference>
<reference evidence="1" key="1">
    <citation type="submission" date="2020-08" db="EMBL/GenBank/DDBJ databases">
        <title>Spodoptera exigua strain:BAW_Kor-Di-RS1 Genome sequencing and assembly.</title>
        <authorList>
            <person name="Kim J."/>
            <person name="Nam H.Y."/>
            <person name="Kwon M."/>
            <person name="Choi J.H."/>
            <person name="Cho S.R."/>
            <person name="Kim G.-H."/>
        </authorList>
    </citation>
    <scope>NUCLEOTIDE SEQUENCE</scope>
    <source>
        <strain evidence="1">BAW_Kor-Di-RS1</strain>
        <tissue evidence="1">Whole-body</tissue>
    </source>
</reference>
<name>A0A835L6G3_SPOEX</name>
<evidence type="ECO:0000313" key="2">
    <source>
        <dbReference type="Proteomes" id="UP000648187"/>
    </source>
</evidence>
<sequence length="194" mass="22441">MIYLISSVDAHSESIKTEEECKIADLCVHDKVPMCAIDSCGEMRTFIDICDMHEFNCDSKKDFKQRPIHECWVTCKRGRSFKRAEMFLKIFVYCIVVLCIVDYVSGHVDSAKLEEECKIADICRHDQVPICGIDSCGEMRTFIDTCDMHEFNCDSKKDFIQKPAHECWVTCKRGRSFKRPQFNPDCIVAKKIIT</sequence>
<dbReference type="AlphaFoldDB" id="A0A835L6G3"/>
<dbReference type="EMBL" id="JACKWZ010000225">
    <property type="protein sequence ID" value="KAF9411428.1"/>
    <property type="molecule type" value="Genomic_DNA"/>
</dbReference>
<accession>A0A835L6G3</accession>
<dbReference type="Proteomes" id="UP000648187">
    <property type="component" value="Unassembled WGS sequence"/>
</dbReference>
<proteinExistence type="predicted"/>
<organism evidence="1 2">
    <name type="scientific">Spodoptera exigua</name>
    <name type="common">Beet armyworm</name>
    <name type="synonym">Noctua fulgens</name>
    <dbReference type="NCBI Taxonomy" id="7107"/>
    <lineage>
        <taxon>Eukaryota</taxon>
        <taxon>Metazoa</taxon>
        <taxon>Ecdysozoa</taxon>
        <taxon>Arthropoda</taxon>
        <taxon>Hexapoda</taxon>
        <taxon>Insecta</taxon>
        <taxon>Pterygota</taxon>
        <taxon>Neoptera</taxon>
        <taxon>Endopterygota</taxon>
        <taxon>Lepidoptera</taxon>
        <taxon>Glossata</taxon>
        <taxon>Ditrysia</taxon>
        <taxon>Noctuoidea</taxon>
        <taxon>Noctuidae</taxon>
        <taxon>Amphipyrinae</taxon>
        <taxon>Spodoptera</taxon>
    </lineage>
</organism>
<protein>
    <submittedName>
        <fullName evidence="1">Uncharacterized protein</fullName>
    </submittedName>
</protein>
<evidence type="ECO:0000313" key="1">
    <source>
        <dbReference type="EMBL" id="KAF9411428.1"/>
    </source>
</evidence>